<evidence type="ECO:0000313" key="1">
    <source>
        <dbReference type="EMBL" id="KAK1869892.1"/>
    </source>
</evidence>
<evidence type="ECO:0000313" key="2">
    <source>
        <dbReference type="Proteomes" id="UP000798662"/>
    </source>
</evidence>
<gene>
    <name evidence="1" type="ORF">I4F81_012357</name>
</gene>
<comment type="caution">
    <text evidence="1">The sequence shown here is derived from an EMBL/GenBank/DDBJ whole genome shotgun (WGS) entry which is preliminary data.</text>
</comment>
<organism evidence="1 2">
    <name type="scientific">Pyropia yezoensis</name>
    <name type="common">Susabi-nori</name>
    <name type="synonym">Porphyra yezoensis</name>
    <dbReference type="NCBI Taxonomy" id="2788"/>
    <lineage>
        <taxon>Eukaryota</taxon>
        <taxon>Rhodophyta</taxon>
        <taxon>Bangiophyceae</taxon>
        <taxon>Bangiales</taxon>
        <taxon>Bangiaceae</taxon>
        <taxon>Pyropia</taxon>
    </lineage>
</organism>
<sequence>MGACGRRRWLAHAARGGLPVLTAGEGELSVAGAGRRAATPLSAPSPTAAAPPPPTTAPGRVPSPPTARRRRPPCHRHSPAAADGRAAPPRGERGGGQLSRVARRRPPPPSHPPPPSPPPPPRRPPAPLAAARRGGKDTRRSRGRRSPGFLRGREGQLKGGEHMEGHRRERKRGAPRVGVGGGGERHIPSRPVVG</sequence>
<reference evidence="1" key="1">
    <citation type="submission" date="2019-11" db="EMBL/GenBank/DDBJ databases">
        <title>Nori genome reveals adaptations in red seaweeds to the harsh intertidal environment.</title>
        <authorList>
            <person name="Wang D."/>
            <person name="Mao Y."/>
        </authorList>
    </citation>
    <scope>NUCLEOTIDE SEQUENCE</scope>
    <source>
        <tissue evidence="1">Gametophyte</tissue>
    </source>
</reference>
<protein>
    <submittedName>
        <fullName evidence="1">Uncharacterized protein</fullName>
    </submittedName>
</protein>
<dbReference type="Proteomes" id="UP000798662">
    <property type="component" value="Chromosome 3"/>
</dbReference>
<proteinExistence type="predicted"/>
<dbReference type="EMBL" id="CM020620">
    <property type="protein sequence ID" value="KAK1869892.1"/>
    <property type="molecule type" value="Genomic_DNA"/>
</dbReference>
<keyword evidence="2" id="KW-1185">Reference proteome</keyword>
<name>A0ACC3CJF7_PYRYE</name>
<accession>A0ACC3CJF7</accession>